<name>A0AAW4PWX2_9EURY</name>
<sequence>MTTTLPEVGEVVVLKTYESDPWLLVCATNDDAQTITGTLLADLAHETVLRIAASIGDRPRRRRLTEAVRRADLRTLEVPVRDYRHRGGPGIQGCSSPAPVN</sequence>
<proteinExistence type="predicted"/>
<reference evidence="1 2" key="1">
    <citation type="submission" date="2021-06" db="EMBL/GenBank/DDBJ databases">
        <title>Halomicroarcula sp. a new haloarchaeum isolated from saline soil.</title>
        <authorList>
            <person name="Duran-Viseras A."/>
            <person name="Sanchez-Porro C."/>
            <person name="Ventosa A."/>
        </authorList>
    </citation>
    <scope>NUCLEOTIDE SEQUENCE [LARGE SCALE GENOMIC DNA]</scope>
    <source>
        <strain evidence="1 2">F13</strain>
    </source>
</reference>
<protein>
    <submittedName>
        <fullName evidence="1">Uncharacterized protein</fullName>
    </submittedName>
</protein>
<evidence type="ECO:0000313" key="2">
    <source>
        <dbReference type="Proteomes" id="UP001430377"/>
    </source>
</evidence>
<comment type="caution">
    <text evidence="1">The sequence shown here is derived from an EMBL/GenBank/DDBJ whole genome shotgun (WGS) entry which is preliminary data.</text>
</comment>
<dbReference type="EMBL" id="RKLR01000017">
    <property type="protein sequence ID" value="MBX0325667.1"/>
    <property type="molecule type" value="Genomic_DNA"/>
</dbReference>
<dbReference type="RefSeq" id="WP_220620528.1">
    <property type="nucleotide sequence ID" value="NZ_RKLR01000017.1"/>
</dbReference>
<gene>
    <name evidence="1" type="ORF">EGH21_21865</name>
</gene>
<organism evidence="1 2">
    <name type="scientific">Haloarcula rubra</name>
    <dbReference type="NCBI Taxonomy" id="2487747"/>
    <lineage>
        <taxon>Archaea</taxon>
        <taxon>Methanobacteriati</taxon>
        <taxon>Methanobacteriota</taxon>
        <taxon>Stenosarchaea group</taxon>
        <taxon>Halobacteria</taxon>
        <taxon>Halobacteriales</taxon>
        <taxon>Haloarculaceae</taxon>
        <taxon>Haloarcula</taxon>
    </lineage>
</organism>
<accession>A0AAW4PWX2</accession>
<evidence type="ECO:0000313" key="1">
    <source>
        <dbReference type="EMBL" id="MBX0325667.1"/>
    </source>
</evidence>
<dbReference type="Proteomes" id="UP001430377">
    <property type="component" value="Unassembled WGS sequence"/>
</dbReference>
<dbReference type="AlphaFoldDB" id="A0AAW4PWX2"/>
<keyword evidence="2" id="KW-1185">Reference proteome</keyword>